<feature type="domain" description="Transcription regulator AsnC/Lrp ligand binding" evidence="1">
    <location>
        <begin position="50"/>
        <end position="85"/>
    </location>
</feature>
<dbReference type="Pfam" id="PF01037">
    <property type="entry name" value="AsnC_trans_reg"/>
    <property type="match status" value="1"/>
</dbReference>
<accession>A0ABS7GT12</accession>
<dbReference type="Proteomes" id="UP000717752">
    <property type="component" value="Unassembled WGS sequence"/>
</dbReference>
<dbReference type="SMART" id="SM00344">
    <property type="entry name" value="HTH_ASNC"/>
    <property type="match status" value="1"/>
</dbReference>
<evidence type="ECO:0000313" key="3">
    <source>
        <dbReference type="Proteomes" id="UP000717752"/>
    </source>
</evidence>
<reference evidence="2 3" key="1">
    <citation type="journal article" date="2021" name="MBio">
        <title>Poor Competitiveness of Bradyrhizobium in Pigeon Pea Root Colonization in Indian Soils.</title>
        <authorList>
            <person name="Chalasani D."/>
            <person name="Basu A."/>
            <person name="Pullabhotla S.V.S.R.N."/>
            <person name="Jorrin B."/>
            <person name="Neal A.L."/>
            <person name="Poole P.S."/>
            <person name="Podile A.R."/>
            <person name="Tkacz A."/>
        </authorList>
    </citation>
    <scope>NUCLEOTIDE SEQUENCE [LARGE SCALE GENOMIC DNA]</scope>
    <source>
        <strain evidence="2 3">HU56</strain>
    </source>
</reference>
<proteinExistence type="predicted"/>
<dbReference type="EMBL" id="JAEUAK010000003">
    <property type="protein sequence ID" value="MBW9052359.1"/>
    <property type="molecule type" value="Genomic_DNA"/>
</dbReference>
<dbReference type="InterPro" id="IPR019887">
    <property type="entry name" value="Tscrpt_reg_AsnC/Lrp_C"/>
</dbReference>
<keyword evidence="3" id="KW-1185">Reference proteome</keyword>
<dbReference type="PANTHER" id="PTHR30154:SF34">
    <property type="entry name" value="TRANSCRIPTIONAL REGULATOR AZLB"/>
    <property type="match status" value="1"/>
</dbReference>
<dbReference type="Gene3D" id="3.30.70.920">
    <property type="match status" value="1"/>
</dbReference>
<dbReference type="InterPro" id="IPR019888">
    <property type="entry name" value="Tscrpt_reg_AsnC-like"/>
</dbReference>
<protein>
    <submittedName>
        <fullName evidence="2">Lrp/AsnC ligand binding domain-containing protein</fullName>
    </submittedName>
</protein>
<dbReference type="SUPFAM" id="SSF54909">
    <property type="entry name" value="Dimeric alpha+beta barrel"/>
    <property type="match status" value="1"/>
</dbReference>
<evidence type="ECO:0000313" key="2">
    <source>
        <dbReference type="EMBL" id="MBW9052359.1"/>
    </source>
</evidence>
<sequence length="90" mass="10241">MHERIKRLRRDGFIRATVAKLDGAKLGRPLLAFVHVETTSWAVTRQPLLLRDFVDVEEIHTVTGESAMLLKIRTRDTQSLEACLSAFHLS</sequence>
<evidence type="ECO:0000259" key="1">
    <source>
        <dbReference type="Pfam" id="PF01037"/>
    </source>
</evidence>
<dbReference type="InterPro" id="IPR011008">
    <property type="entry name" value="Dimeric_a/b-barrel"/>
</dbReference>
<dbReference type="PANTHER" id="PTHR30154">
    <property type="entry name" value="LEUCINE-RESPONSIVE REGULATORY PROTEIN"/>
    <property type="match status" value="1"/>
</dbReference>
<gene>
    <name evidence="2" type="ORF">JNB85_08015</name>
</gene>
<comment type="caution">
    <text evidence="2">The sequence shown here is derived from an EMBL/GenBank/DDBJ whole genome shotgun (WGS) entry which is preliminary data.</text>
</comment>
<name>A0ABS7GT12_9HYPH</name>
<organism evidence="2 3">
    <name type="scientific">Rhizobium mesosinicum</name>
    <dbReference type="NCBI Taxonomy" id="335017"/>
    <lineage>
        <taxon>Bacteria</taxon>
        <taxon>Pseudomonadati</taxon>
        <taxon>Pseudomonadota</taxon>
        <taxon>Alphaproteobacteria</taxon>
        <taxon>Hyphomicrobiales</taxon>
        <taxon>Rhizobiaceae</taxon>
        <taxon>Rhizobium/Agrobacterium group</taxon>
        <taxon>Rhizobium</taxon>
    </lineage>
</organism>